<reference evidence="1" key="2">
    <citation type="journal article" date="2015" name="Data Brief">
        <title>Shoot transcriptome of the giant reed, Arundo donax.</title>
        <authorList>
            <person name="Barrero R.A."/>
            <person name="Guerrero F.D."/>
            <person name="Moolhuijzen P."/>
            <person name="Goolsby J.A."/>
            <person name="Tidwell J."/>
            <person name="Bellgard S.E."/>
            <person name="Bellgard M.I."/>
        </authorList>
    </citation>
    <scope>NUCLEOTIDE SEQUENCE</scope>
    <source>
        <tissue evidence="1">Shoot tissue taken approximately 20 cm above the soil surface</tissue>
    </source>
</reference>
<dbReference type="EMBL" id="GBRH01196341">
    <property type="protein sequence ID" value="JAE01555.1"/>
    <property type="molecule type" value="Transcribed_RNA"/>
</dbReference>
<sequence>MTKLCSHKQQLVNIILFWGQPNLHFFLRFDCGDACYTCYLCHASTKVFTLF</sequence>
<proteinExistence type="predicted"/>
<dbReference type="AlphaFoldDB" id="A0A0A9ELF3"/>
<organism evidence="1">
    <name type="scientific">Arundo donax</name>
    <name type="common">Giant reed</name>
    <name type="synonym">Donax arundinaceus</name>
    <dbReference type="NCBI Taxonomy" id="35708"/>
    <lineage>
        <taxon>Eukaryota</taxon>
        <taxon>Viridiplantae</taxon>
        <taxon>Streptophyta</taxon>
        <taxon>Embryophyta</taxon>
        <taxon>Tracheophyta</taxon>
        <taxon>Spermatophyta</taxon>
        <taxon>Magnoliopsida</taxon>
        <taxon>Liliopsida</taxon>
        <taxon>Poales</taxon>
        <taxon>Poaceae</taxon>
        <taxon>PACMAD clade</taxon>
        <taxon>Arundinoideae</taxon>
        <taxon>Arundineae</taxon>
        <taxon>Arundo</taxon>
    </lineage>
</organism>
<accession>A0A0A9ELF3</accession>
<reference evidence="1" key="1">
    <citation type="submission" date="2014-09" db="EMBL/GenBank/DDBJ databases">
        <authorList>
            <person name="Magalhaes I.L.F."/>
            <person name="Oliveira U."/>
            <person name="Santos F.R."/>
            <person name="Vidigal T.H.D.A."/>
            <person name="Brescovit A.D."/>
            <person name="Santos A.J."/>
        </authorList>
    </citation>
    <scope>NUCLEOTIDE SEQUENCE</scope>
    <source>
        <tissue evidence="1">Shoot tissue taken approximately 20 cm above the soil surface</tissue>
    </source>
</reference>
<name>A0A0A9ELF3_ARUDO</name>
<protein>
    <submittedName>
        <fullName evidence="1">Uncharacterized protein</fullName>
    </submittedName>
</protein>
<evidence type="ECO:0000313" key="1">
    <source>
        <dbReference type="EMBL" id="JAE01555.1"/>
    </source>
</evidence>